<proteinExistence type="predicted"/>
<evidence type="ECO:0000313" key="3">
    <source>
        <dbReference type="EMBL" id="KAF1750597.1"/>
    </source>
</evidence>
<dbReference type="CTD" id="78776497"/>
<evidence type="ECO:0008006" key="5">
    <source>
        <dbReference type="Google" id="ProtNLM"/>
    </source>
</evidence>
<feature type="compositionally biased region" description="Polar residues" evidence="1">
    <location>
        <begin position="1"/>
        <end position="11"/>
    </location>
</feature>
<organism evidence="3 4">
    <name type="scientific">Caenorhabditis remanei</name>
    <name type="common">Caenorhabditis vulgaris</name>
    <dbReference type="NCBI Taxonomy" id="31234"/>
    <lineage>
        <taxon>Eukaryota</taxon>
        <taxon>Metazoa</taxon>
        <taxon>Ecdysozoa</taxon>
        <taxon>Nematoda</taxon>
        <taxon>Chromadorea</taxon>
        <taxon>Rhabditida</taxon>
        <taxon>Rhabditina</taxon>
        <taxon>Rhabditomorpha</taxon>
        <taxon>Rhabditoidea</taxon>
        <taxon>Rhabditidae</taxon>
        <taxon>Peloderinae</taxon>
        <taxon>Caenorhabditis</taxon>
    </lineage>
</organism>
<feature type="compositionally biased region" description="Basic and acidic residues" evidence="1">
    <location>
        <begin position="13"/>
        <end position="32"/>
    </location>
</feature>
<dbReference type="GeneID" id="78776497"/>
<reference evidence="3 4" key="1">
    <citation type="submission" date="2019-12" db="EMBL/GenBank/DDBJ databases">
        <title>Chromosome-level assembly of the Caenorhabditis remanei genome.</title>
        <authorList>
            <person name="Teterina A.A."/>
            <person name="Willis J.H."/>
            <person name="Phillips P.C."/>
        </authorList>
    </citation>
    <scope>NUCLEOTIDE SEQUENCE [LARGE SCALE GENOMIC DNA]</scope>
    <source>
        <strain evidence="3 4">PX506</strain>
        <tissue evidence="3">Whole organism</tissue>
    </source>
</reference>
<dbReference type="Proteomes" id="UP000483820">
    <property type="component" value="Chromosome V"/>
</dbReference>
<sequence length="277" mass="32613">MNDYQQLSSDVSETEKPLKHEELTPREKEIKTLEESRDEHIKKWKEHKKEVGKMTVEFWEAKAYVSVCMMGVCCMATKEISLCITMSKQLFKYLVVLEILIILFPLVYFIKRGHLVKTENKARNEDIEAEGDMGKIIFDSEKEGNEEYLELYMEQLKKFNDVKSKEVSILQEEVRLMREKNIRWGIIAAVMFASSFWICQIHMELIALHTGNKVDEEKAENQRVATIPASLVALQRVAHYIIDFICWPFCFLFSACSRLIRSCWKRRNQIIHKLQHV</sequence>
<feature type="transmembrane region" description="Helical" evidence="2">
    <location>
        <begin position="237"/>
        <end position="260"/>
    </location>
</feature>
<protein>
    <recommendedName>
        <fullName evidence="5">Transmembrane protein</fullName>
    </recommendedName>
</protein>
<feature type="transmembrane region" description="Helical" evidence="2">
    <location>
        <begin position="90"/>
        <end position="110"/>
    </location>
</feature>
<comment type="caution">
    <text evidence="3">The sequence shown here is derived from an EMBL/GenBank/DDBJ whole genome shotgun (WGS) entry which is preliminary data.</text>
</comment>
<name>A0A6A5G6J3_CAERE</name>
<keyword evidence="2" id="KW-0472">Membrane</keyword>
<dbReference type="RefSeq" id="XP_053580827.1">
    <property type="nucleotide sequence ID" value="XM_053731914.1"/>
</dbReference>
<feature type="region of interest" description="Disordered" evidence="1">
    <location>
        <begin position="1"/>
        <end position="32"/>
    </location>
</feature>
<dbReference type="AlphaFoldDB" id="A0A6A5G6J3"/>
<accession>A0A6A5G6J3</accession>
<dbReference type="KEGG" id="crq:GCK72_017148"/>
<dbReference type="EMBL" id="WUAV01000005">
    <property type="protein sequence ID" value="KAF1750597.1"/>
    <property type="molecule type" value="Genomic_DNA"/>
</dbReference>
<keyword evidence="2" id="KW-1133">Transmembrane helix</keyword>
<gene>
    <name evidence="3" type="ORF">GCK72_017148</name>
</gene>
<evidence type="ECO:0000256" key="2">
    <source>
        <dbReference type="SAM" id="Phobius"/>
    </source>
</evidence>
<evidence type="ECO:0000313" key="4">
    <source>
        <dbReference type="Proteomes" id="UP000483820"/>
    </source>
</evidence>
<feature type="transmembrane region" description="Helical" evidence="2">
    <location>
        <begin position="184"/>
        <end position="203"/>
    </location>
</feature>
<keyword evidence="2" id="KW-0812">Transmembrane</keyword>
<evidence type="ECO:0000256" key="1">
    <source>
        <dbReference type="SAM" id="MobiDB-lite"/>
    </source>
</evidence>